<feature type="region of interest" description="Disordered" evidence="13">
    <location>
        <begin position="44"/>
        <end position="183"/>
    </location>
</feature>
<evidence type="ECO:0000256" key="8">
    <source>
        <dbReference type="ARBA" id="ARBA00022830"/>
    </source>
</evidence>
<keyword evidence="6" id="KW-1090">Inhibition of host innate immune response by virus</keyword>
<evidence type="ECO:0000256" key="7">
    <source>
        <dbReference type="ARBA" id="ARBA00022723"/>
    </source>
</evidence>
<evidence type="ECO:0000256" key="10">
    <source>
        <dbReference type="ARBA" id="ARBA00023258"/>
    </source>
</evidence>
<organism evidence="16 17">
    <name type="scientific">Tuhoko virus 1</name>
    <dbReference type="NCBI Taxonomy" id="798072"/>
    <lineage>
        <taxon>Viruses</taxon>
        <taxon>Riboviria</taxon>
        <taxon>Orthornavirae</taxon>
        <taxon>Negarnaviricota</taxon>
        <taxon>Haploviricotina</taxon>
        <taxon>Monjiviricetes</taxon>
        <taxon>Mononegavirales</taxon>
        <taxon>Paramyxoviridae</taxon>
        <taxon>Rubulavirinae</taxon>
        <taxon>Pararubulavirus</taxon>
        <taxon>Pararubulavirus guangdongense</taxon>
    </lineage>
</organism>
<dbReference type="EMBL" id="GU128080">
    <property type="protein sequence ID" value="ADI80711.1"/>
    <property type="molecule type" value="Viral_cRNA"/>
</dbReference>
<evidence type="ECO:0000256" key="9">
    <source>
        <dbReference type="ARBA" id="ARBA00022833"/>
    </source>
</evidence>
<feature type="domain" description="Phosphoprotein P soyouz module" evidence="15">
    <location>
        <begin position="4"/>
        <end position="56"/>
    </location>
</feature>
<evidence type="ECO:0000256" key="3">
    <source>
        <dbReference type="ARBA" id="ARBA00022482"/>
    </source>
</evidence>
<dbReference type="GO" id="GO:0039554">
    <property type="term" value="P:symbiont-mediated suppression of host cytoplasmic pattern recognition receptor signaling pathway via inhibition of MDA-5 activity"/>
    <property type="evidence" value="ECO:0007669"/>
    <property type="project" value="UniProtKB-KW"/>
</dbReference>
<feature type="compositionally biased region" description="Basic and acidic residues" evidence="13">
    <location>
        <begin position="51"/>
        <end position="60"/>
    </location>
</feature>
<evidence type="ECO:0000313" key="16">
    <source>
        <dbReference type="EMBL" id="ADI80711.1"/>
    </source>
</evidence>
<keyword evidence="8" id="KW-1114">Inhibition of host interferon signaling pathway by virus</keyword>
<dbReference type="InterPro" id="IPR024279">
    <property type="entry name" value="Paramyx_V_Zn-bd"/>
</dbReference>
<keyword evidence="12" id="KW-0899">Viral immunoevasion</keyword>
<proteinExistence type="inferred from homology"/>
<keyword evidence="10" id="KW-0922">Interferon antiviral system evasion</keyword>
<keyword evidence="3" id="KW-1113">Inhibition of host RLR pathway by virus</keyword>
<evidence type="ECO:0000313" key="17">
    <source>
        <dbReference type="Proteomes" id="UP000096793"/>
    </source>
</evidence>
<keyword evidence="5" id="KW-0945">Host-virus interaction</keyword>
<feature type="domain" description="Paramyxovirinae protein V zinc-binding" evidence="14">
    <location>
        <begin position="195"/>
        <end position="236"/>
    </location>
</feature>
<evidence type="ECO:0000256" key="13">
    <source>
        <dbReference type="SAM" id="MobiDB-lite"/>
    </source>
</evidence>
<comment type="subcellular location">
    <subcellularLocation>
        <location evidence="1">Host cell</location>
    </subcellularLocation>
</comment>
<protein>
    <submittedName>
        <fullName evidence="16">V protein</fullName>
    </submittedName>
</protein>
<feature type="compositionally biased region" description="Polar residues" evidence="13">
    <location>
        <begin position="136"/>
        <end position="149"/>
    </location>
</feature>
<evidence type="ECO:0000256" key="4">
    <source>
        <dbReference type="ARBA" id="ARBA00022495"/>
    </source>
</evidence>
<sequence length="252" mass="27744">MEISPSDEEINIWMDKALDTVDHFTSIPVNPQSSLGKNTIKAGNTKSIIKSAERKARAVPDHANAAPNATVEPATDRPYQTVQPVTKPKQPRKARALPCPSSAPPVPPRVSEPQEEPYEELGAPAQEDTPLLKQAVPQSPSSGKLKSSQLPPLDNSNDSSNPSLSDQNIFKRGISKSAGRNEQKITRHRREFNFVWSGSRPVLIEWCNPICTPITPNPRRQSCRCGRCPSVCKLCEGDYHNLARYGSEDESD</sequence>
<feature type="compositionally biased region" description="Low complexity" evidence="13">
    <location>
        <begin position="150"/>
        <end position="166"/>
    </location>
</feature>
<keyword evidence="4" id="KW-0691">RNA editing</keyword>
<gene>
    <name evidence="16" type="primary">V/P</name>
</gene>
<keyword evidence="7" id="KW-0479">Metal-binding</keyword>
<reference evidence="16 17" key="1">
    <citation type="journal article" date="2010" name="Virology">
        <title>Identification and complete genome analysis of three novel paramyxoviruses, Tuhoko virus 1, 2 and 3, in fruit bats from China.</title>
        <authorList>
            <person name="Lau S.K."/>
            <person name="Woo P.C."/>
            <person name="Wong B.H."/>
            <person name="Wong A.Y."/>
            <person name="Tsoi H.W."/>
            <person name="Wang M."/>
            <person name="Lee P."/>
            <person name="Xu H."/>
            <person name="Poon R.W."/>
            <person name="Guo R."/>
            <person name="Li K.S."/>
            <person name="Chan K.H."/>
            <person name="Zheng B.J."/>
            <person name="Yuen K.Y."/>
        </authorList>
    </citation>
    <scope>NUCLEOTIDE SEQUENCE [LARGE SCALE GENOMIC DNA]</scope>
</reference>
<evidence type="ECO:0000256" key="1">
    <source>
        <dbReference type="ARBA" id="ARBA00004340"/>
    </source>
</evidence>
<evidence type="ECO:0000256" key="2">
    <source>
        <dbReference type="ARBA" id="ARBA00005355"/>
    </source>
</evidence>
<dbReference type="Gene3D" id="4.10.80.340">
    <property type="match status" value="1"/>
</dbReference>
<dbReference type="RefSeq" id="YP_009094494.1">
    <property type="nucleotide sequence ID" value="NC_025410.1"/>
</dbReference>
<name>D8WJ24_9MONO</name>
<dbReference type="OrthoDB" id="9580at10239"/>
<dbReference type="GO" id="GO:0046872">
    <property type="term" value="F:metal ion binding"/>
    <property type="evidence" value="ECO:0007669"/>
    <property type="project" value="UniProtKB-KW"/>
</dbReference>
<feature type="compositionally biased region" description="Pro residues" evidence="13">
    <location>
        <begin position="101"/>
        <end position="110"/>
    </location>
</feature>
<dbReference type="KEGG" id="vg:21011942"/>
<evidence type="ECO:0000256" key="5">
    <source>
        <dbReference type="ARBA" id="ARBA00022581"/>
    </source>
</evidence>
<evidence type="ECO:0000256" key="11">
    <source>
        <dbReference type="ARBA" id="ARBA00023260"/>
    </source>
</evidence>
<comment type="similarity">
    <text evidence="2">Belongs to the paramyxoviruses V protein family.</text>
</comment>
<dbReference type="GO" id="GO:0039502">
    <property type="term" value="P:symbiont-mediated suppression of host type I interferon-mediated signaling pathway"/>
    <property type="evidence" value="ECO:0007669"/>
    <property type="project" value="UniProtKB-KW"/>
</dbReference>
<evidence type="ECO:0000259" key="14">
    <source>
        <dbReference type="Pfam" id="PF13008"/>
    </source>
</evidence>
<dbReference type="GeneID" id="21011942"/>
<keyword evidence="9" id="KW-0862">Zinc</keyword>
<dbReference type="GO" id="GO:0043657">
    <property type="term" value="C:host cell"/>
    <property type="evidence" value="ECO:0007669"/>
    <property type="project" value="UniProtKB-SubCell"/>
</dbReference>
<evidence type="ECO:0000259" key="15">
    <source>
        <dbReference type="Pfam" id="PF14313"/>
    </source>
</evidence>
<keyword evidence="11" id="KW-1089">Inhibition of host MDA5 by virus</keyword>
<evidence type="ECO:0000256" key="6">
    <source>
        <dbReference type="ARBA" id="ARBA00022632"/>
    </source>
</evidence>
<evidence type="ECO:0000256" key="12">
    <source>
        <dbReference type="ARBA" id="ARBA00023280"/>
    </source>
</evidence>
<dbReference type="InterPro" id="IPR025909">
    <property type="entry name" value="Soyouz_module"/>
</dbReference>
<dbReference type="Pfam" id="PF13008">
    <property type="entry name" value="zf-Paramyx-P"/>
    <property type="match status" value="1"/>
</dbReference>
<accession>D8WJ24</accession>
<keyword evidence="17" id="KW-1185">Reference proteome</keyword>
<dbReference type="Proteomes" id="UP000096793">
    <property type="component" value="Segment"/>
</dbReference>
<dbReference type="Pfam" id="PF14313">
    <property type="entry name" value="Soyouz_module"/>
    <property type="match status" value="1"/>
</dbReference>